<organism evidence="2 3">
    <name type="scientific">Solanum tuberosum</name>
    <name type="common">Potato</name>
    <dbReference type="NCBI Taxonomy" id="4113"/>
    <lineage>
        <taxon>Eukaryota</taxon>
        <taxon>Viridiplantae</taxon>
        <taxon>Streptophyta</taxon>
        <taxon>Embryophyta</taxon>
        <taxon>Tracheophyta</taxon>
        <taxon>Spermatophyta</taxon>
        <taxon>Magnoliopsida</taxon>
        <taxon>eudicotyledons</taxon>
        <taxon>Gunneridae</taxon>
        <taxon>Pentapetalae</taxon>
        <taxon>asterids</taxon>
        <taxon>lamiids</taxon>
        <taxon>Solanales</taxon>
        <taxon>Solanaceae</taxon>
        <taxon>Solanoideae</taxon>
        <taxon>Solaneae</taxon>
        <taxon>Solanum</taxon>
    </lineage>
</organism>
<feature type="compositionally biased region" description="Acidic residues" evidence="1">
    <location>
        <begin position="154"/>
        <end position="166"/>
    </location>
</feature>
<dbReference type="PaxDb" id="4113-PGSC0003DMT400091180"/>
<dbReference type="Proteomes" id="UP000011115">
    <property type="component" value="Unassembled WGS sequence"/>
</dbReference>
<reference evidence="3" key="1">
    <citation type="journal article" date="2011" name="Nature">
        <title>Genome sequence and analysis of the tuber crop potato.</title>
        <authorList>
            <consortium name="The Potato Genome Sequencing Consortium"/>
        </authorList>
    </citation>
    <scope>NUCLEOTIDE SEQUENCE [LARGE SCALE GENOMIC DNA]</scope>
    <source>
        <strain evidence="3">cv. DM1-3 516 R44</strain>
    </source>
</reference>
<sequence length="173" mass="18802">MNVVFAIDVFEKEEMGETIEERLAVETLTALLMNFEADFWSDYVETMNTLQGTMPPRTKNAAPQSAPTASQSEGHNASESSSLKVQMNVTPDDHPPQATRSRAARSILEETPPQSEEGGNSSCYGEDSRSKSDAISGIQSDDSSGEAETGVREEADDVDRDIEITSDDTMVMS</sequence>
<feature type="compositionally biased region" description="Polar residues" evidence="1">
    <location>
        <begin position="112"/>
        <end position="123"/>
    </location>
</feature>
<protein>
    <recommendedName>
        <fullName evidence="4">Integrase core domain containing protein</fullName>
    </recommendedName>
</protein>
<keyword evidence="3" id="KW-1185">Reference proteome</keyword>
<name>M1DM15_SOLTU</name>
<dbReference type="InParanoid" id="M1DM15"/>
<reference evidence="2" key="2">
    <citation type="submission" date="2015-06" db="UniProtKB">
        <authorList>
            <consortium name="EnsemblPlants"/>
        </authorList>
    </citation>
    <scope>IDENTIFICATION</scope>
    <source>
        <strain evidence="2">DM1-3 516 R44</strain>
    </source>
</reference>
<feature type="compositionally biased region" description="Polar residues" evidence="1">
    <location>
        <begin position="73"/>
        <end position="89"/>
    </location>
</feature>
<proteinExistence type="predicted"/>
<feature type="region of interest" description="Disordered" evidence="1">
    <location>
        <begin position="51"/>
        <end position="173"/>
    </location>
</feature>
<evidence type="ECO:0000313" key="3">
    <source>
        <dbReference type="Proteomes" id="UP000011115"/>
    </source>
</evidence>
<dbReference type="EnsemblPlants" id="PGSC0003DMT400091180">
    <property type="protein sequence ID" value="PGSC0003DMT400091180"/>
    <property type="gene ID" value="PGSC0003DMG400040751"/>
</dbReference>
<dbReference type="HOGENOM" id="CLU_1550228_0_0_1"/>
<dbReference type="Gramene" id="PGSC0003DMT400091180">
    <property type="protein sequence ID" value="PGSC0003DMT400091180"/>
    <property type="gene ID" value="PGSC0003DMG400040751"/>
</dbReference>
<evidence type="ECO:0008006" key="4">
    <source>
        <dbReference type="Google" id="ProtNLM"/>
    </source>
</evidence>
<evidence type="ECO:0000256" key="1">
    <source>
        <dbReference type="SAM" id="MobiDB-lite"/>
    </source>
</evidence>
<feature type="compositionally biased region" description="Low complexity" evidence="1">
    <location>
        <begin position="61"/>
        <end position="72"/>
    </location>
</feature>
<evidence type="ECO:0000313" key="2">
    <source>
        <dbReference type="EnsemblPlants" id="PGSC0003DMT400091180"/>
    </source>
</evidence>
<dbReference type="AlphaFoldDB" id="M1DM15"/>
<accession>M1DM15</accession>